<evidence type="ECO:0000256" key="1">
    <source>
        <dbReference type="SAM" id="MobiDB-lite"/>
    </source>
</evidence>
<dbReference type="Proteomes" id="UP000566813">
    <property type="component" value="Unassembled WGS sequence"/>
</dbReference>
<keyword evidence="3" id="KW-1185">Reference proteome</keyword>
<sequence>MILTLGAGALSAGAARFSQARAEATPPVVVMGFFVTSIGSGHGGDFGGIAGADRHCQALANAAGGGQRQWRAYLSTDGSDGRPAENARDRIGLGPWANARGQLIARNLEELHETARTLSQISLSERKDRNNIAAAYALDEHGNPLSPARRHAVLTGSRADGTAFAVGRGQTCRNWTSHAASDAVRLGHPDRTGGGQDPESWNSAETGSGCGETDLAAGGSDALLYCFARR</sequence>
<name>A0A7X1FU73_9SPHN</name>
<feature type="region of interest" description="Disordered" evidence="1">
    <location>
        <begin position="184"/>
        <end position="208"/>
    </location>
</feature>
<dbReference type="Gene3D" id="3.10.100.10">
    <property type="entry name" value="Mannose-Binding Protein A, subunit A"/>
    <property type="match status" value="1"/>
</dbReference>
<accession>A0A7X1FU73</accession>
<dbReference type="EMBL" id="JACLAW010000014">
    <property type="protein sequence ID" value="MBC2667075.1"/>
    <property type="molecule type" value="Genomic_DNA"/>
</dbReference>
<dbReference type="SUPFAM" id="SSF56436">
    <property type="entry name" value="C-type lectin-like"/>
    <property type="match status" value="1"/>
</dbReference>
<dbReference type="InterPro" id="IPR016186">
    <property type="entry name" value="C-type_lectin-like/link_sf"/>
</dbReference>
<reference evidence="2 3" key="1">
    <citation type="submission" date="2020-08" db="EMBL/GenBank/DDBJ databases">
        <title>The genome sequence of type strain Novosphingobium flavum NBRC 111647.</title>
        <authorList>
            <person name="Liu Y."/>
        </authorList>
    </citation>
    <scope>NUCLEOTIDE SEQUENCE [LARGE SCALE GENOMIC DNA]</scope>
    <source>
        <strain evidence="2 3">NBRC 111647</strain>
    </source>
</reference>
<protein>
    <submittedName>
        <fullName evidence="2">Lectin</fullName>
    </submittedName>
</protein>
<gene>
    <name evidence="2" type="ORF">H7F51_16270</name>
</gene>
<dbReference type="InterPro" id="IPR016187">
    <property type="entry name" value="CTDL_fold"/>
</dbReference>
<comment type="caution">
    <text evidence="2">The sequence shown here is derived from an EMBL/GenBank/DDBJ whole genome shotgun (WGS) entry which is preliminary data.</text>
</comment>
<evidence type="ECO:0000313" key="3">
    <source>
        <dbReference type="Proteomes" id="UP000566813"/>
    </source>
</evidence>
<organism evidence="2 3">
    <name type="scientific">Novosphingobium flavum</name>
    <dbReference type="NCBI Taxonomy" id="1778672"/>
    <lineage>
        <taxon>Bacteria</taxon>
        <taxon>Pseudomonadati</taxon>
        <taxon>Pseudomonadota</taxon>
        <taxon>Alphaproteobacteria</taxon>
        <taxon>Sphingomonadales</taxon>
        <taxon>Sphingomonadaceae</taxon>
        <taxon>Novosphingobium</taxon>
    </lineage>
</organism>
<dbReference type="AlphaFoldDB" id="A0A7X1FU73"/>
<evidence type="ECO:0000313" key="2">
    <source>
        <dbReference type="EMBL" id="MBC2667075.1"/>
    </source>
</evidence>
<proteinExistence type="predicted"/>